<feature type="region of interest" description="Disordered" evidence="1">
    <location>
        <begin position="84"/>
        <end position="106"/>
    </location>
</feature>
<protein>
    <submittedName>
        <fullName evidence="2">Uncharacterized protein</fullName>
    </submittedName>
</protein>
<feature type="compositionally biased region" description="Polar residues" evidence="1">
    <location>
        <begin position="22"/>
        <end position="38"/>
    </location>
</feature>
<comment type="caution">
    <text evidence="2">The sequence shown here is derived from an EMBL/GenBank/DDBJ whole genome shotgun (WGS) entry which is preliminary data.</text>
</comment>
<dbReference type="EMBL" id="BAAAMR010000030">
    <property type="protein sequence ID" value="GAA2140480.1"/>
    <property type="molecule type" value="Genomic_DNA"/>
</dbReference>
<evidence type="ECO:0000313" key="3">
    <source>
        <dbReference type="Proteomes" id="UP001501020"/>
    </source>
</evidence>
<keyword evidence="3" id="KW-1185">Reference proteome</keyword>
<accession>A0ABN2ZDG5</accession>
<reference evidence="2 3" key="1">
    <citation type="journal article" date="2019" name="Int. J. Syst. Evol. Microbiol.">
        <title>The Global Catalogue of Microorganisms (GCM) 10K type strain sequencing project: providing services to taxonomists for standard genome sequencing and annotation.</title>
        <authorList>
            <consortium name="The Broad Institute Genomics Platform"/>
            <consortium name="The Broad Institute Genome Sequencing Center for Infectious Disease"/>
            <person name="Wu L."/>
            <person name="Ma J."/>
        </authorList>
    </citation>
    <scope>NUCLEOTIDE SEQUENCE [LARGE SCALE GENOMIC DNA]</scope>
    <source>
        <strain evidence="2 3">JCM 13850</strain>
    </source>
</reference>
<gene>
    <name evidence="2" type="ORF">GCM10009727_37580</name>
</gene>
<organism evidence="2 3">
    <name type="scientific">Actinomadura napierensis</name>
    <dbReference type="NCBI Taxonomy" id="267854"/>
    <lineage>
        <taxon>Bacteria</taxon>
        <taxon>Bacillati</taxon>
        <taxon>Actinomycetota</taxon>
        <taxon>Actinomycetes</taxon>
        <taxon>Streptosporangiales</taxon>
        <taxon>Thermomonosporaceae</taxon>
        <taxon>Actinomadura</taxon>
    </lineage>
</organism>
<evidence type="ECO:0000313" key="2">
    <source>
        <dbReference type="EMBL" id="GAA2140480.1"/>
    </source>
</evidence>
<proteinExistence type="predicted"/>
<dbReference type="Proteomes" id="UP001501020">
    <property type="component" value="Unassembled WGS sequence"/>
</dbReference>
<sequence length="106" mass="11693">MIDPTGDTLVQNQTTFTTNLEDPVQTRSTGGKTITFGSYKQDGGTGGTASHKTRNCIYLRMNIVRPESMLQIAAREYTAIARQRSTTDSGWSIQPGLLTYQPSSFR</sequence>
<name>A0ABN2ZDG5_9ACTN</name>
<evidence type="ECO:0000256" key="1">
    <source>
        <dbReference type="SAM" id="MobiDB-lite"/>
    </source>
</evidence>
<feature type="region of interest" description="Disordered" evidence="1">
    <location>
        <begin position="22"/>
        <end position="51"/>
    </location>
</feature>